<accession>A0A0R3JUI5</accession>
<dbReference type="STRING" id="908809.ABG79_01448"/>
<sequence length="132" mass="15341">MRIMLDTNVIISAILFRSESLSLLIEKAAEDYTLVLSTYVVDELKSVVERKFPNKVKAIEKFLTVLSYELEYSPENYEGAPLFEIRDEKDYMVLHTAILADVDILITGDKDFKDIEIERPEILTPKEFLEKY</sequence>
<dbReference type="NCBIfam" id="TIGR00305">
    <property type="entry name" value="putative toxin-antitoxin system toxin component, PIN family"/>
    <property type="match status" value="1"/>
</dbReference>
<evidence type="ECO:0000313" key="2">
    <source>
        <dbReference type="EMBL" id="KRQ86698.1"/>
    </source>
</evidence>
<dbReference type="InterPro" id="IPR002850">
    <property type="entry name" value="PIN_toxin-like"/>
</dbReference>
<name>A0A0R3JUI5_CALMK</name>
<proteinExistence type="predicted"/>
<dbReference type="Pfam" id="PF13470">
    <property type="entry name" value="PIN_3"/>
    <property type="match status" value="1"/>
</dbReference>
<dbReference type="PANTHER" id="PTHR34610">
    <property type="entry name" value="SSL7007 PROTEIN"/>
    <property type="match status" value="1"/>
</dbReference>
<feature type="domain" description="PIN" evidence="1">
    <location>
        <begin position="1"/>
        <end position="114"/>
    </location>
</feature>
<dbReference type="EMBL" id="LKHP01000007">
    <property type="protein sequence ID" value="KRQ86698.1"/>
    <property type="molecule type" value="Genomic_DNA"/>
</dbReference>
<dbReference type="PANTHER" id="PTHR34610:SF3">
    <property type="entry name" value="SSL7007 PROTEIN"/>
    <property type="match status" value="1"/>
</dbReference>
<dbReference type="InterPro" id="IPR029060">
    <property type="entry name" value="PIN-like_dom_sf"/>
</dbReference>
<evidence type="ECO:0000259" key="1">
    <source>
        <dbReference type="SMART" id="SM00670"/>
    </source>
</evidence>
<dbReference type="OrthoDB" id="335825at2"/>
<dbReference type="Gene3D" id="3.40.50.1010">
    <property type="entry name" value="5'-nuclease"/>
    <property type="match status" value="1"/>
</dbReference>
<dbReference type="RefSeq" id="WP_057978611.1">
    <property type="nucleotide sequence ID" value="NZ_LKHP01000007.1"/>
</dbReference>
<protein>
    <submittedName>
        <fullName evidence="2">PIN domain protein</fullName>
    </submittedName>
</protein>
<comment type="caution">
    <text evidence="2">The sequence shown here is derived from an EMBL/GenBank/DDBJ whole genome shotgun (WGS) entry which is preliminary data.</text>
</comment>
<dbReference type="SMART" id="SM00670">
    <property type="entry name" value="PINc"/>
    <property type="match status" value="1"/>
</dbReference>
<dbReference type="SUPFAM" id="SSF88723">
    <property type="entry name" value="PIN domain-like"/>
    <property type="match status" value="1"/>
</dbReference>
<dbReference type="AlphaFoldDB" id="A0A0R3JUI5"/>
<dbReference type="Proteomes" id="UP000052015">
    <property type="component" value="Unassembled WGS sequence"/>
</dbReference>
<dbReference type="InterPro" id="IPR002716">
    <property type="entry name" value="PIN_dom"/>
</dbReference>
<reference evidence="2 3" key="1">
    <citation type="submission" date="2015-09" db="EMBL/GenBank/DDBJ databases">
        <title>Draft genome sequence of a Caloramator mitchellensis, a moderate thermophile from the Great Artesian Basin of Australia.</title>
        <authorList>
            <person name="Patel B.K."/>
        </authorList>
    </citation>
    <scope>NUCLEOTIDE SEQUENCE [LARGE SCALE GENOMIC DNA]</scope>
    <source>
        <strain evidence="2 3">VF08</strain>
    </source>
</reference>
<organism evidence="2 3">
    <name type="scientific">Caloramator mitchellensis</name>
    <dbReference type="NCBI Taxonomy" id="908809"/>
    <lineage>
        <taxon>Bacteria</taxon>
        <taxon>Bacillati</taxon>
        <taxon>Bacillota</taxon>
        <taxon>Clostridia</taxon>
        <taxon>Eubacteriales</taxon>
        <taxon>Clostridiaceae</taxon>
        <taxon>Caloramator</taxon>
    </lineage>
</organism>
<evidence type="ECO:0000313" key="3">
    <source>
        <dbReference type="Proteomes" id="UP000052015"/>
    </source>
</evidence>
<gene>
    <name evidence="2" type="ORF">ABG79_01448</name>
</gene>
<keyword evidence="3" id="KW-1185">Reference proteome</keyword>